<protein>
    <recommendedName>
        <fullName evidence="8">RRM domain-containing protein</fullName>
    </recommendedName>
</protein>
<evidence type="ECO:0000259" key="8">
    <source>
        <dbReference type="PROSITE" id="PS50102"/>
    </source>
</evidence>
<evidence type="ECO:0000256" key="6">
    <source>
        <dbReference type="PROSITE-ProRule" id="PRU00176"/>
    </source>
</evidence>
<dbReference type="EMBL" id="CACVBS010000042">
    <property type="protein sequence ID" value="CAA7264050.1"/>
    <property type="molecule type" value="Genomic_DNA"/>
</dbReference>
<dbReference type="GO" id="GO:0006397">
    <property type="term" value="P:mRNA processing"/>
    <property type="evidence" value="ECO:0007669"/>
    <property type="project" value="UniProtKB-KW"/>
</dbReference>
<reference evidence="9 10" key="1">
    <citation type="submission" date="2020-01" db="EMBL/GenBank/DDBJ databases">
        <authorList>
            <person name="Gupta K D."/>
        </authorList>
    </citation>
    <scope>NUCLEOTIDE SEQUENCE [LARGE SCALE GENOMIC DNA]</scope>
</reference>
<feature type="domain" description="RRM" evidence="8">
    <location>
        <begin position="73"/>
        <end position="152"/>
    </location>
</feature>
<dbReference type="GO" id="GO:0005634">
    <property type="term" value="C:nucleus"/>
    <property type="evidence" value="ECO:0007669"/>
    <property type="project" value="UniProtKB-SubCell"/>
</dbReference>
<name>A0A8S0VVN3_CYCAE</name>
<dbReference type="SUPFAM" id="SSF54928">
    <property type="entry name" value="RNA-binding domain, RBD"/>
    <property type="match status" value="2"/>
</dbReference>
<feature type="region of interest" description="Disordered" evidence="7">
    <location>
        <begin position="240"/>
        <end position="305"/>
    </location>
</feature>
<dbReference type="Gene3D" id="3.30.70.330">
    <property type="match status" value="2"/>
</dbReference>
<dbReference type="GO" id="GO:0003723">
    <property type="term" value="F:RNA binding"/>
    <property type="evidence" value="ECO:0007669"/>
    <property type="project" value="UniProtKB-UniRule"/>
</dbReference>
<dbReference type="OrthoDB" id="439808at2759"/>
<dbReference type="Pfam" id="PF00076">
    <property type="entry name" value="RRM_1"/>
    <property type="match status" value="2"/>
</dbReference>
<dbReference type="SMART" id="SM00360">
    <property type="entry name" value="RRM"/>
    <property type="match status" value="2"/>
</dbReference>
<dbReference type="Proteomes" id="UP000467700">
    <property type="component" value="Unassembled WGS sequence"/>
</dbReference>
<evidence type="ECO:0000256" key="1">
    <source>
        <dbReference type="ARBA" id="ARBA00004123"/>
    </source>
</evidence>
<feature type="compositionally biased region" description="Basic and acidic residues" evidence="7">
    <location>
        <begin position="245"/>
        <end position="255"/>
    </location>
</feature>
<keyword evidence="5" id="KW-0539">Nucleus</keyword>
<feature type="compositionally biased region" description="Gly residues" evidence="7">
    <location>
        <begin position="284"/>
        <end position="298"/>
    </location>
</feature>
<dbReference type="InterPro" id="IPR012677">
    <property type="entry name" value="Nucleotide-bd_a/b_plait_sf"/>
</dbReference>
<comment type="subcellular location">
    <subcellularLocation>
        <location evidence="1">Nucleus</location>
    </subcellularLocation>
</comment>
<dbReference type="PANTHER" id="PTHR48028:SF4">
    <property type="entry name" value="SC35-LIKE SPLICING FACTOR"/>
    <property type="match status" value="1"/>
</dbReference>
<keyword evidence="2" id="KW-0507">mRNA processing</keyword>
<proteinExistence type="predicted"/>
<evidence type="ECO:0000256" key="7">
    <source>
        <dbReference type="SAM" id="MobiDB-lite"/>
    </source>
</evidence>
<sequence length="305" mass="33652">MFFNTLRTSARTGLRAAARTAAVPATRSIASLVSRRLALPAGLSNTTASRAFSQTAVWANFGGHDRPRNPPSDSIFIGNLPWSATKEELVELFSEFGTVANVRIQTHGDGRPKGFAHLNFQTKDSAIATVTSAHEEPIHFGGRDLVIDYAKPLGPAQSENTPNNRLYFGRFADGEGALRELLSKYRDSLVSIYFMREGTTGEQLHSGFIEFTDVDVATDVLNEFNGTAIPNGDTFFLSYARPKRDRNTTGGERRYGSGSQRFQNNRDRGSRESYTARSWEQRGGQQGGQRGGQRGGQWGRDSRDY</sequence>
<dbReference type="PROSITE" id="PS50102">
    <property type="entry name" value="RRM"/>
    <property type="match status" value="2"/>
</dbReference>
<keyword evidence="10" id="KW-1185">Reference proteome</keyword>
<evidence type="ECO:0000256" key="4">
    <source>
        <dbReference type="ARBA" id="ARBA00023187"/>
    </source>
</evidence>
<dbReference type="GO" id="GO:0008380">
    <property type="term" value="P:RNA splicing"/>
    <property type="evidence" value="ECO:0007669"/>
    <property type="project" value="UniProtKB-KW"/>
</dbReference>
<evidence type="ECO:0000313" key="10">
    <source>
        <dbReference type="Proteomes" id="UP000467700"/>
    </source>
</evidence>
<accession>A0A8S0VVN3</accession>
<organism evidence="9 10">
    <name type="scientific">Cyclocybe aegerita</name>
    <name type="common">Black poplar mushroom</name>
    <name type="synonym">Agrocybe aegerita</name>
    <dbReference type="NCBI Taxonomy" id="1973307"/>
    <lineage>
        <taxon>Eukaryota</taxon>
        <taxon>Fungi</taxon>
        <taxon>Dikarya</taxon>
        <taxon>Basidiomycota</taxon>
        <taxon>Agaricomycotina</taxon>
        <taxon>Agaricomycetes</taxon>
        <taxon>Agaricomycetidae</taxon>
        <taxon>Agaricales</taxon>
        <taxon>Agaricineae</taxon>
        <taxon>Bolbitiaceae</taxon>
        <taxon>Cyclocybe</taxon>
    </lineage>
</organism>
<dbReference type="CDD" id="cd00590">
    <property type="entry name" value="RRM_SF"/>
    <property type="match status" value="1"/>
</dbReference>
<evidence type="ECO:0000256" key="3">
    <source>
        <dbReference type="ARBA" id="ARBA00022884"/>
    </source>
</evidence>
<feature type="domain" description="RRM" evidence="8">
    <location>
        <begin position="164"/>
        <end position="242"/>
    </location>
</feature>
<gene>
    <name evidence="9" type="ORF">AAE3_LOCUS6190</name>
</gene>
<dbReference type="PANTHER" id="PTHR48028">
    <property type="entry name" value="GLYCINE-RICH RNA-BINDING PROTEIN RZ1A"/>
    <property type="match status" value="1"/>
</dbReference>
<dbReference type="InterPro" id="IPR035979">
    <property type="entry name" value="RBD_domain_sf"/>
</dbReference>
<evidence type="ECO:0000256" key="5">
    <source>
        <dbReference type="ARBA" id="ARBA00023242"/>
    </source>
</evidence>
<dbReference type="AlphaFoldDB" id="A0A8S0VVN3"/>
<evidence type="ECO:0000313" key="9">
    <source>
        <dbReference type="EMBL" id="CAA7264050.1"/>
    </source>
</evidence>
<keyword evidence="3 6" id="KW-0694">RNA-binding</keyword>
<dbReference type="InterPro" id="IPR000504">
    <property type="entry name" value="RRM_dom"/>
</dbReference>
<evidence type="ECO:0000256" key="2">
    <source>
        <dbReference type="ARBA" id="ARBA00022664"/>
    </source>
</evidence>
<keyword evidence="4" id="KW-0508">mRNA splicing</keyword>
<dbReference type="InterPro" id="IPR051106">
    <property type="entry name" value="RNA-bind/splicing_reg"/>
</dbReference>
<comment type="caution">
    <text evidence="9">The sequence shown here is derived from an EMBL/GenBank/DDBJ whole genome shotgun (WGS) entry which is preliminary data.</text>
</comment>